<evidence type="ECO:0000313" key="2">
    <source>
        <dbReference type="Proteomes" id="UP000008467"/>
    </source>
</evidence>
<protein>
    <submittedName>
        <fullName evidence="1">Uncharacterized protein</fullName>
    </submittedName>
</protein>
<dbReference type="Proteomes" id="UP000008467">
    <property type="component" value="Chromosome"/>
</dbReference>
<dbReference type="HOGENOM" id="CLU_1003732_0_0_9"/>
<dbReference type="RefSeq" id="WP_013657551.1">
    <property type="nucleotide sequence ID" value="NC_015275.1"/>
</dbReference>
<name>F2JHL9_CELLD</name>
<dbReference type="AlphaFoldDB" id="F2JHL9"/>
<sequence length="281" mass="32663">MNVYDQLKQLQILEQAFTEWKDYRKALTSYIISELPAKSQLAIWGAGRCNDLDLQLLSEHFSTICLLDQDEMAMKEALKQYGLAESNKIQIKVCDFTFIGATVYRQYADLLVTEVRKKGLKTNIHELVDQALCYLHKVEINFDQTQLDLGTKCYEYGVIIGVHSQLISMFDWIWQVILQTLGQQDERVRQKIIQLNEKVVRKFNDAFWQVTKYKAIVGCELSKSNQVGSIQGAIQAIEQIEEEILKGTIKKQQTTYMEWPFNKSQGISYKMQLQVLQINQW</sequence>
<gene>
    <name evidence="1" type="ordered locus">Clole_2552</name>
</gene>
<evidence type="ECO:0000313" key="1">
    <source>
        <dbReference type="EMBL" id="ADZ84258.1"/>
    </source>
</evidence>
<proteinExistence type="predicted"/>
<reference evidence="1 2" key="1">
    <citation type="journal article" date="2011" name="J. Bacteriol.">
        <title>Complete genome sequence of the cellulose-degrading bacterium Cellulosilyticum lentocellum.</title>
        <authorList>
            <consortium name="US DOE Joint Genome Institute"/>
            <person name="Miller D.A."/>
            <person name="Suen G."/>
            <person name="Bruce D."/>
            <person name="Copeland A."/>
            <person name="Cheng J.F."/>
            <person name="Detter C."/>
            <person name="Goodwin L.A."/>
            <person name="Han C.S."/>
            <person name="Hauser L.J."/>
            <person name="Land M.L."/>
            <person name="Lapidus A."/>
            <person name="Lucas S."/>
            <person name="Meincke L."/>
            <person name="Pitluck S."/>
            <person name="Tapia R."/>
            <person name="Teshima H."/>
            <person name="Woyke T."/>
            <person name="Fox B.G."/>
            <person name="Angert E.R."/>
            <person name="Currie C.R."/>
        </authorList>
    </citation>
    <scope>NUCLEOTIDE SEQUENCE [LARGE SCALE GENOMIC DNA]</scope>
    <source>
        <strain evidence="2">ATCC 49066 / DSM 5427 / NCIMB 11756 / RHM5</strain>
    </source>
</reference>
<keyword evidence="2" id="KW-1185">Reference proteome</keyword>
<dbReference type="KEGG" id="cle:Clole_2552"/>
<organism evidence="1 2">
    <name type="scientific">Cellulosilyticum lentocellum (strain ATCC 49066 / DSM 5427 / NCIMB 11756 / RHM5)</name>
    <name type="common">Clostridium lentocellum</name>
    <dbReference type="NCBI Taxonomy" id="642492"/>
    <lineage>
        <taxon>Bacteria</taxon>
        <taxon>Bacillati</taxon>
        <taxon>Bacillota</taxon>
        <taxon>Clostridia</taxon>
        <taxon>Lachnospirales</taxon>
        <taxon>Cellulosilyticaceae</taxon>
        <taxon>Cellulosilyticum</taxon>
    </lineage>
</organism>
<dbReference type="EMBL" id="CP002582">
    <property type="protein sequence ID" value="ADZ84258.1"/>
    <property type="molecule type" value="Genomic_DNA"/>
</dbReference>
<dbReference type="STRING" id="642492.Clole_2552"/>
<accession>F2JHL9</accession>
<dbReference type="eggNOG" id="ENOG5032R03">
    <property type="taxonomic scope" value="Bacteria"/>
</dbReference>